<evidence type="ECO:0000256" key="10">
    <source>
        <dbReference type="SAM" id="Phobius"/>
    </source>
</evidence>
<gene>
    <name evidence="11" type="ORF">E3J59_04195</name>
</gene>
<evidence type="ECO:0000256" key="8">
    <source>
        <dbReference type="ARBA" id="ARBA00023004"/>
    </source>
</evidence>
<keyword evidence="9 10" id="KW-0472">Membrane</keyword>
<dbReference type="InterPro" id="IPR036127">
    <property type="entry name" value="CcmE-like_sf"/>
</dbReference>
<dbReference type="InterPro" id="IPR004329">
    <property type="entry name" value="CcmE"/>
</dbReference>
<dbReference type="AlphaFoldDB" id="A0A523URJ3"/>
<accession>A0A523URJ3</accession>
<dbReference type="Gene3D" id="2.40.50.140">
    <property type="entry name" value="Nucleic acid-binding proteins"/>
    <property type="match status" value="1"/>
</dbReference>
<dbReference type="GO" id="GO:0046872">
    <property type="term" value="F:metal ion binding"/>
    <property type="evidence" value="ECO:0007669"/>
    <property type="project" value="UniProtKB-KW"/>
</dbReference>
<dbReference type="InterPro" id="IPR012340">
    <property type="entry name" value="NA-bd_OB-fold"/>
</dbReference>
<dbReference type="PANTHER" id="PTHR34128:SF2">
    <property type="entry name" value="CYTOCHROME C-TYPE BIOGENESIS PROTEIN CCME HOMOLOG, MITOCHONDRIAL"/>
    <property type="match status" value="1"/>
</dbReference>
<evidence type="ECO:0000256" key="6">
    <source>
        <dbReference type="ARBA" id="ARBA00022968"/>
    </source>
</evidence>
<feature type="transmembrane region" description="Helical" evidence="10">
    <location>
        <begin position="6"/>
        <end position="24"/>
    </location>
</feature>
<evidence type="ECO:0000256" key="9">
    <source>
        <dbReference type="ARBA" id="ARBA00023136"/>
    </source>
</evidence>
<evidence type="ECO:0000256" key="2">
    <source>
        <dbReference type="ARBA" id="ARBA00022617"/>
    </source>
</evidence>
<dbReference type="GO" id="GO:0017003">
    <property type="term" value="P:protein-heme linkage"/>
    <property type="evidence" value="ECO:0007669"/>
    <property type="project" value="InterPro"/>
</dbReference>
<organism evidence="11 12">
    <name type="scientific">Aerophobetes bacterium</name>
    <dbReference type="NCBI Taxonomy" id="2030807"/>
    <lineage>
        <taxon>Bacteria</taxon>
        <taxon>Candidatus Aerophobota</taxon>
    </lineage>
</organism>
<evidence type="ECO:0000313" key="12">
    <source>
        <dbReference type="Proteomes" id="UP000320679"/>
    </source>
</evidence>
<protein>
    <submittedName>
        <fullName evidence="11">Cytochrome c maturation protein CcmE</fullName>
    </submittedName>
</protein>
<dbReference type="Proteomes" id="UP000320679">
    <property type="component" value="Unassembled WGS sequence"/>
</dbReference>
<keyword evidence="6" id="KW-0735">Signal-anchor</keyword>
<keyword evidence="5" id="KW-0201">Cytochrome c-type biogenesis</keyword>
<keyword evidence="3 10" id="KW-0812">Transmembrane</keyword>
<dbReference type="PANTHER" id="PTHR34128">
    <property type="entry name" value="CYTOCHROME C-TYPE BIOGENESIS PROTEIN CCME HOMOLOG, MITOCHONDRIAL"/>
    <property type="match status" value="1"/>
</dbReference>
<dbReference type="GO" id="GO:0017004">
    <property type="term" value="P:cytochrome complex assembly"/>
    <property type="evidence" value="ECO:0007669"/>
    <property type="project" value="UniProtKB-KW"/>
</dbReference>
<reference evidence="11 12" key="1">
    <citation type="submission" date="2019-03" db="EMBL/GenBank/DDBJ databases">
        <title>Metabolic potential of uncultured bacteria and archaea associated with petroleum seepage in deep-sea sediments.</title>
        <authorList>
            <person name="Dong X."/>
            <person name="Hubert C."/>
        </authorList>
    </citation>
    <scope>NUCLEOTIDE SEQUENCE [LARGE SCALE GENOMIC DNA]</scope>
    <source>
        <strain evidence="11">E29_bin78</strain>
    </source>
</reference>
<evidence type="ECO:0000256" key="5">
    <source>
        <dbReference type="ARBA" id="ARBA00022748"/>
    </source>
</evidence>
<keyword evidence="2" id="KW-0349">Heme</keyword>
<keyword evidence="8" id="KW-0408">Iron</keyword>
<keyword evidence="7 10" id="KW-1133">Transmembrane helix</keyword>
<evidence type="ECO:0000256" key="7">
    <source>
        <dbReference type="ARBA" id="ARBA00022989"/>
    </source>
</evidence>
<evidence type="ECO:0000313" key="11">
    <source>
        <dbReference type="EMBL" id="TET45163.1"/>
    </source>
</evidence>
<proteinExistence type="predicted"/>
<sequence>MKKKNVKFIIGGAIIAAAIIYLVYSGIQETALYYFTVSEFKEGGSSLAYGGESVRVNGSVLDGSIQWDSQEGTLRFIISDGENELPIIYQGVAPDTFKSGAEVVVEGKYTPEKVLEVDKIMAKCPSKYEAEQNGE</sequence>
<dbReference type="SUPFAM" id="SSF82093">
    <property type="entry name" value="Heme chaperone CcmE"/>
    <property type="match status" value="1"/>
</dbReference>
<evidence type="ECO:0000256" key="3">
    <source>
        <dbReference type="ARBA" id="ARBA00022692"/>
    </source>
</evidence>
<dbReference type="GO" id="GO:0005886">
    <property type="term" value="C:plasma membrane"/>
    <property type="evidence" value="ECO:0007669"/>
    <property type="project" value="InterPro"/>
</dbReference>
<comment type="caution">
    <text evidence="11">The sequence shown here is derived from an EMBL/GenBank/DDBJ whole genome shotgun (WGS) entry which is preliminary data.</text>
</comment>
<comment type="subcellular location">
    <subcellularLocation>
        <location evidence="1">Membrane</location>
    </subcellularLocation>
</comment>
<dbReference type="Pfam" id="PF03100">
    <property type="entry name" value="CcmE"/>
    <property type="match status" value="1"/>
</dbReference>
<evidence type="ECO:0000256" key="4">
    <source>
        <dbReference type="ARBA" id="ARBA00022723"/>
    </source>
</evidence>
<keyword evidence="4" id="KW-0479">Metal-binding</keyword>
<dbReference type="GO" id="GO:0020037">
    <property type="term" value="F:heme binding"/>
    <property type="evidence" value="ECO:0007669"/>
    <property type="project" value="InterPro"/>
</dbReference>
<evidence type="ECO:0000256" key="1">
    <source>
        <dbReference type="ARBA" id="ARBA00004370"/>
    </source>
</evidence>
<dbReference type="EMBL" id="SOJK01000180">
    <property type="protein sequence ID" value="TET45163.1"/>
    <property type="molecule type" value="Genomic_DNA"/>
</dbReference>
<name>A0A523URJ3_UNCAE</name>